<feature type="transmembrane region" description="Helical" evidence="10">
    <location>
        <begin position="82"/>
        <end position="105"/>
    </location>
</feature>
<feature type="transmembrane region" description="Helical" evidence="10">
    <location>
        <begin position="159"/>
        <end position="176"/>
    </location>
</feature>
<evidence type="ECO:0000256" key="10">
    <source>
        <dbReference type="SAM" id="Phobius"/>
    </source>
</evidence>
<evidence type="ECO:0000256" key="6">
    <source>
        <dbReference type="ARBA" id="ARBA00022692"/>
    </source>
</evidence>
<feature type="domain" description="Cation efflux protein cytoplasmic" evidence="12">
    <location>
        <begin position="211"/>
        <end position="287"/>
    </location>
</feature>
<evidence type="ECO:0000256" key="1">
    <source>
        <dbReference type="ARBA" id="ARBA00004141"/>
    </source>
</evidence>
<evidence type="ECO:0000259" key="11">
    <source>
        <dbReference type="Pfam" id="PF01545"/>
    </source>
</evidence>
<dbReference type="PANTHER" id="PTHR43840">
    <property type="entry name" value="MITOCHONDRIAL METAL TRANSPORTER 1-RELATED"/>
    <property type="match status" value="1"/>
</dbReference>
<evidence type="ECO:0000313" key="14">
    <source>
        <dbReference type="Proteomes" id="UP001501321"/>
    </source>
</evidence>
<comment type="similarity">
    <text evidence="2">Belongs to the cation diffusion facilitator (CDF) transporter (TC 2.A.4) family. FieF subfamily.</text>
</comment>
<keyword evidence="3" id="KW-0813">Transport</keyword>
<protein>
    <submittedName>
        <fullName evidence="13">Cation diffusion facilitator family transporter</fullName>
    </submittedName>
</protein>
<evidence type="ECO:0000256" key="7">
    <source>
        <dbReference type="ARBA" id="ARBA00022906"/>
    </source>
</evidence>
<keyword evidence="7" id="KW-0406">Ion transport</keyword>
<dbReference type="InterPro" id="IPR050291">
    <property type="entry name" value="CDF_Transporter"/>
</dbReference>
<dbReference type="Gene3D" id="1.20.1510.10">
    <property type="entry name" value="Cation efflux protein transmembrane domain"/>
    <property type="match status" value="1"/>
</dbReference>
<dbReference type="SUPFAM" id="SSF161111">
    <property type="entry name" value="Cation efflux protein transmembrane domain-like"/>
    <property type="match status" value="1"/>
</dbReference>
<evidence type="ECO:0000256" key="9">
    <source>
        <dbReference type="ARBA" id="ARBA00023136"/>
    </source>
</evidence>
<name>A0ABP8QJK7_9GAMM</name>
<dbReference type="Proteomes" id="UP001501321">
    <property type="component" value="Unassembled WGS sequence"/>
</dbReference>
<feature type="transmembrane region" description="Helical" evidence="10">
    <location>
        <begin position="117"/>
        <end position="139"/>
    </location>
</feature>
<keyword evidence="9 10" id="KW-0472">Membrane</keyword>
<dbReference type="InterPro" id="IPR058533">
    <property type="entry name" value="Cation_efflux_TM"/>
</dbReference>
<accession>A0ABP8QJK7</accession>
<organism evidence="13 14">
    <name type="scientific">Pseudaeromonas paramecii</name>
    <dbReference type="NCBI Taxonomy" id="2138166"/>
    <lineage>
        <taxon>Bacteria</taxon>
        <taxon>Pseudomonadati</taxon>
        <taxon>Pseudomonadota</taxon>
        <taxon>Gammaproteobacteria</taxon>
        <taxon>Aeromonadales</taxon>
        <taxon>Aeromonadaceae</taxon>
        <taxon>Pseudaeromonas</taxon>
    </lineage>
</organism>
<evidence type="ECO:0000259" key="12">
    <source>
        <dbReference type="Pfam" id="PF16916"/>
    </source>
</evidence>
<proteinExistence type="inferred from homology"/>
<evidence type="ECO:0000256" key="3">
    <source>
        <dbReference type="ARBA" id="ARBA00022448"/>
    </source>
</evidence>
<sequence>MIQQRYYRLATFAGLAATVTATLLIIGKLIAWLATGSSSLLASLTDSLMDVSASLINLLAIRYALIPADDDHKFGHGKAESLASLAQSAFITGSALVLIMHGIGAVADPVPLQRAGIGIWVTVGSLILTLVLVTFQSYVVRVTGSQAVKADSLHYRSDLLLNAAVLLALFLSMLGFHMADGLFAILLGGYILWSALKIGYEAIQTLLDRELPEEECQQIQDICNSVPGVHGMHDLRTRQSGPVRFIQLHLELDDGMPLLQAHAIADRVEARLRLAFPIADIIIHMDPLSVLTQEPSGQAFDSTRSAP</sequence>
<feature type="transmembrane region" description="Helical" evidence="10">
    <location>
        <begin position="12"/>
        <end position="34"/>
    </location>
</feature>
<feature type="transmembrane region" description="Helical" evidence="10">
    <location>
        <begin position="40"/>
        <end position="61"/>
    </location>
</feature>
<keyword evidence="7" id="KW-0862">Zinc</keyword>
<feature type="domain" description="Cation efflux protein transmembrane" evidence="11">
    <location>
        <begin position="16"/>
        <end position="207"/>
    </location>
</feature>
<dbReference type="Pfam" id="PF01545">
    <property type="entry name" value="Cation_efflux"/>
    <property type="match status" value="1"/>
</dbReference>
<dbReference type="PANTHER" id="PTHR43840:SF41">
    <property type="entry name" value="CATION-EFFLUX PUMP FIEF"/>
    <property type="match status" value="1"/>
</dbReference>
<dbReference type="Pfam" id="PF16916">
    <property type="entry name" value="ZT_dimer"/>
    <property type="match status" value="1"/>
</dbReference>
<evidence type="ECO:0000313" key="13">
    <source>
        <dbReference type="EMBL" id="GAA4504063.1"/>
    </source>
</evidence>
<keyword evidence="5" id="KW-0408">Iron</keyword>
<dbReference type="RefSeq" id="WP_345014836.1">
    <property type="nucleotide sequence ID" value="NZ_BAABFC010000029.1"/>
</dbReference>
<evidence type="ECO:0000256" key="2">
    <source>
        <dbReference type="ARBA" id="ARBA00010212"/>
    </source>
</evidence>
<keyword evidence="8 10" id="KW-1133">Transmembrane helix</keyword>
<dbReference type="InterPro" id="IPR027470">
    <property type="entry name" value="Cation_efflux_CTD"/>
</dbReference>
<keyword evidence="5" id="KW-0410">Iron transport</keyword>
<dbReference type="InterPro" id="IPR036837">
    <property type="entry name" value="Cation_efflux_CTD_sf"/>
</dbReference>
<dbReference type="NCBIfam" id="TIGR01297">
    <property type="entry name" value="CDF"/>
    <property type="match status" value="1"/>
</dbReference>
<dbReference type="InterPro" id="IPR027469">
    <property type="entry name" value="Cation_efflux_TMD_sf"/>
</dbReference>
<keyword evidence="7" id="KW-0864">Zinc transport</keyword>
<keyword evidence="14" id="KW-1185">Reference proteome</keyword>
<evidence type="ECO:0000256" key="5">
    <source>
        <dbReference type="ARBA" id="ARBA00022496"/>
    </source>
</evidence>
<dbReference type="InterPro" id="IPR002524">
    <property type="entry name" value="Cation_efflux"/>
</dbReference>
<keyword evidence="6 10" id="KW-0812">Transmembrane</keyword>
<dbReference type="Gene3D" id="3.30.70.1350">
    <property type="entry name" value="Cation efflux protein, cytoplasmic domain"/>
    <property type="match status" value="1"/>
</dbReference>
<keyword evidence="4" id="KW-1003">Cell membrane</keyword>
<dbReference type="SUPFAM" id="SSF160240">
    <property type="entry name" value="Cation efflux protein cytoplasmic domain-like"/>
    <property type="match status" value="1"/>
</dbReference>
<reference evidence="14" key="1">
    <citation type="journal article" date="2019" name="Int. J. Syst. Evol. Microbiol.">
        <title>The Global Catalogue of Microorganisms (GCM) 10K type strain sequencing project: providing services to taxonomists for standard genome sequencing and annotation.</title>
        <authorList>
            <consortium name="The Broad Institute Genomics Platform"/>
            <consortium name="The Broad Institute Genome Sequencing Center for Infectious Disease"/>
            <person name="Wu L."/>
            <person name="Ma J."/>
        </authorList>
    </citation>
    <scope>NUCLEOTIDE SEQUENCE [LARGE SCALE GENOMIC DNA]</scope>
    <source>
        <strain evidence="14">JCM 32226</strain>
    </source>
</reference>
<gene>
    <name evidence="13" type="ORF">GCM10023095_31340</name>
</gene>
<evidence type="ECO:0000256" key="8">
    <source>
        <dbReference type="ARBA" id="ARBA00022989"/>
    </source>
</evidence>
<comment type="caution">
    <text evidence="13">The sequence shown here is derived from an EMBL/GenBank/DDBJ whole genome shotgun (WGS) entry which is preliminary data.</text>
</comment>
<comment type="subcellular location">
    <subcellularLocation>
        <location evidence="1">Membrane</location>
        <topology evidence="1">Multi-pass membrane protein</topology>
    </subcellularLocation>
</comment>
<evidence type="ECO:0000256" key="4">
    <source>
        <dbReference type="ARBA" id="ARBA00022475"/>
    </source>
</evidence>
<dbReference type="EMBL" id="BAABFC010000029">
    <property type="protein sequence ID" value="GAA4504063.1"/>
    <property type="molecule type" value="Genomic_DNA"/>
</dbReference>
<feature type="transmembrane region" description="Helical" evidence="10">
    <location>
        <begin position="182"/>
        <end position="200"/>
    </location>
</feature>